<evidence type="ECO:0000313" key="3">
    <source>
        <dbReference type="Proteomes" id="UP000016761"/>
    </source>
</evidence>
<evidence type="ECO:0000313" key="2">
    <source>
        <dbReference type="EMBL" id="ERL55748.1"/>
    </source>
</evidence>
<organism evidence="2 3">
    <name type="scientific">Psychrobacter aquaticus CMS 56</name>
    <dbReference type="NCBI Taxonomy" id="1354303"/>
    <lineage>
        <taxon>Bacteria</taxon>
        <taxon>Pseudomonadati</taxon>
        <taxon>Pseudomonadota</taxon>
        <taxon>Gammaproteobacteria</taxon>
        <taxon>Moraxellales</taxon>
        <taxon>Moraxellaceae</taxon>
        <taxon>Psychrobacter</taxon>
    </lineage>
</organism>
<dbReference type="AlphaFoldDB" id="U4TB89"/>
<dbReference type="EMBL" id="AUSW01000025">
    <property type="protein sequence ID" value="ERL55748.1"/>
    <property type="molecule type" value="Genomic_DNA"/>
</dbReference>
<dbReference type="PATRIC" id="fig|1354303.4.peg.1467"/>
<sequence length="57" mass="6086">MSNLSNNKDEQEQKIERLAESINPSEDVSPDSLAEATTAPLADDALGGNANEDDVKK</sequence>
<comment type="caution">
    <text evidence="2">The sequence shown here is derived from an EMBL/GenBank/DDBJ whole genome shotgun (WGS) entry which is preliminary data.</text>
</comment>
<protein>
    <submittedName>
        <fullName evidence="2">Uncharacterized protein</fullName>
    </submittedName>
</protein>
<dbReference type="Proteomes" id="UP000016761">
    <property type="component" value="Unassembled WGS sequence"/>
</dbReference>
<feature type="compositionally biased region" description="Basic and acidic residues" evidence="1">
    <location>
        <begin position="7"/>
        <end position="19"/>
    </location>
</feature>
<feature type="region of interest" description="Disordered" evidence="1">
    <location>
        <begin position="1"/>
        <end position="57"/>
    </location>
</feature>
<reference evidence="2 3" key="1">
    <citation type="journal article" date="2013" name="Genome Announc.">
        <title>Draft Genome Sequence of Psychrobacter aquaticus Strain CMS 56T, Isolated from a Cyanobacterial Mat Sample Collected from Water Bodies in the McMurdo Dry Valley Region of Antarctica.</title>
        <authorList>
            <person name="Reddy G.S."/>
            <person name="Ara S."/>
            <person name="Singh A."/>
            <person name="Kumar Pinnaka A."/>
            <person name="Shivaji S."/>
        </authorList>
    </citation>
    <scope>NUCLEOTIDE SEQUENCE [LARGE SCALE GENOMIC DNA]</scope>
    <source>
        <strain evidence="2 3">CMS 56</strain>
    </source>
</reference>
<keyword evidence="3" id="KW-1185">Reference proteome</keyword>
<dbReference type="RefSeq" id="WP_021814129.1">
    <property type="nucleotide sequence ID" value="NZ_AUSW01000025.1"/>
</dbReference>
<proteinExistence type="predicted"/>
<evidence type="ECO:0000256" key="1">
    <source>
        <dbReference type="SAM" id="MobiDB-lite"/>
    </source>
</evidence>
<gene>
    <name evidence="2" type="ORF">M917_1485</name>
</gene>
<name>U4TB89_9GAMM</name>
<accession>U4TB89</accession>